<evidence type="ECO:0000256" key="1">
    <source>
        <dbReference type="SAM" id="SignalP"/>
    </source>
</evidence>
<feature type="signal peptide" evidence="1">
    <location>
        <begin position="1"/>
        <end position="24"/>
    </location>
</feature>
<protein>
    <submittedName>
        <fullName evidence="3">Porin</fullName>
    </submittedName>
</protein>
<dbReference type="AlphaFoldDB" id="A0A935K703"/>
<evidence type="ECO:0000313" key="4">
    <source>
        <dbReference type="Proteomes" id="UP000739411"/>
    </source>
</evidence>
<dbReference type="Proteomes" id="UP000739411">
    <property type="component" value="Unassembled WGS sequence"/>
</dbReference>
<comment type="caution">
    <text evidence="3">The sequence shown here is derived from an EMBL/GenBank/DDBJ whole genome shotgun (WGS) entry which is preliminary data.</text>
</comment>
<evidence type="ECO:0000313" key="3">
    <source>
        <dbReference type="EMBL" id="MBK7417448.1"/>
    </source>
</evidence>
<dbReference type="InterPro" id="IPR023614">
    <property type="entry name" value="Porin_dom_sf"/>
</dbReference>
<dbReference type="EMBL" id="JADJMS010000052">
    <property type="protein sequence ID" value="MBK7417448.1"/>
    <property type="molecule type" value="Genomic_DNA"/>
</dbReference>
<evidence type="ECO:0000259" key="2">
    <source>
        <dbReference type="Pfam" id="PF13609"/>
    </source>
</evidence>
<keyword evidence="1" id="KW-0732">Signal</keyword>
<dbReference type="Gene3D" id="2.40.160.10">
    <property type="entry name" value="Porin"/>
    <property type="match status" value="1"/>
</dbReference>
<dbReference type="InterPro" id="IPR033900">
    <property type="entry name" value="Gram_neg_porin_domain"/>
</dbReference>
<feature type="domain" description="Porin" evidence="2">
    <location>
        <begin position="13"/>
        <end position="382"/>
    </location>
</feature>
<name>A0A935K703_9RHOO</name>
<sequence>MKHSLSMRPLLVALLACGSASSHAVSFTHNDITLDINGTINGFYVNREEQTINRATGASTTKNNSALTNGLLPGWINFVATMQANGQDIKAHFSFAPGINSNSQVVGLPIGNNAGGAGTTNPYSQIDTRNVYFQFGNNDWGSLKFGRDIGLFGQNIILSDMTLIGVGGTSNAGIPYNTTFGMIGHGYMYTGFQPQITYTTPNLGGFQASVGIFQPSNFAGDETKAPGFQAKADFDWKGAVPGKVWGGLVSQSTSCSSDPCAVKSFTATGYELGAKAGFGNFEAVAYGFSGSGLGLSTVGAQFFGGSNGKGNKTDSTGYFLQGTYKFGATKVGINYGENKDKNGFVLSGASPMNEIKNKAYTVGVYHALNKYITLVGEFNDEKVSNVTDSNYDNKNRTVSMGGIIFF</sequence>
<feature type="chain" id="PRO_5037058917" evidence="1">
    <location>
        <begin position="25"/>
        <end position="406"/>
    </location>
</feature>
<dbReference type="GO" id="GO:0015288">
    <property type="term" value="F:porin activity"/>
    <property type="evidence" value="ECO:0007669"/>
    <property type="project" value="InterPro"/>
</dbReference>
<dbReference type="Pfam" id="PF13609">
    <property type="entry name" value="Porin_4"/>
    <property type="match status" value="1"/>
</dbReference>
<gene>
    <name evidence="3" type="ORF">IPJ38_22520</name>
</gene>
<proteinExistence type="predicted"/>
<dbReference type="GO" id="GO:0016020">
    <property type="term" value="C:membrane"/>
    <property type="evidence" value="ECO:0007669"/>
    <property type="project" value="InterPro"/>
</dbReference>
<organism evidence="3 4">
    <name type="scientific">Candidatus Dechloromonas phosphorivorans</name>
    <dbReference type="NCBI Taxonomy" id="2899244"/>
    <lineage>
        <taxon>Bacteria</taxon>
        <taxon>Pseudomonadati</taxon>
        <taxon>Pseudomonadota</taxon>
        <taxon>Betaproteobacteria</taxon>
        <taxon>Rhodocyclales</taxon>
        <taxon>Azonexaceae</taxon>
        <taxon>Dechloromonas</taxon>
    </lineage>
</organism>
<accession>A0A935K703</accession>
<reference evidence="3 4" key="1">
    <citation type="submission" date="2020-10" db="EMBL/GenBank/DDBJ databases">
        <title>Connecting structure to function with the recovery of over 1000 high-quality activated sludge metagenome-assembled genomes encoding full-length rRNA genes using long-read sequencing.</title>
        <authorList>
            <person name="Singleton C.M."/>
            <person name="Petriglieri F."/>
            <person name="Kristensen J.M."/>
            <person name="Kirkegaard R.H."/>
            <person name="Michaelsen T.Y."/>
            <person name="Andersen M.H."/>
            <person name="Karst S.M."/>
            <person name="Dueholm M.S."/>
            <person name="Nielsen P.H."/>
            <person name="Albertsen M."/>
        </authorList>
    </citation>
    <scope>NUCLEOTIDE SEQUENCE [LARGE SCALE GENOMIC DNA]</scope>
    <source>
        <strain evidence="3">EsbW_18-Q3-R4-48_BATAC.463</strain>
    </source>
</reference>
<dbReference type="SUPFAM" id="SSF56935">
    <property type="entry name" value="Porins"/>
    <property type="match status" value="1"/>
</dbReference>